<feature type="region of interest" description="Disordered" evidence="3">
    <location>
        <begin position="126"/>
        <end position="157"/>
    </location>
</feature>
<keyword evidence="5" id="KW-1185">Reference proteome</keyword>
<dbReference type="GO" id="GO:0005516">
    <property type="term" value="F:calmodulin binding"/>
    <property type="evidence" value="ECO:0007669"/>
    <property type="project" value="UniProtKB-KW"/>
</dbReference>
<comment type="similarity">
    <text evidence="2">Belongs to the IQD family.</text>
</comment>
<comment type="caution">
    <text evidence="4">The sequence shown here is derived from an EMBL/GenBank/DDBJ whole genome shotgun (WGS) entry which is preliminary data.</text>
</comment>
<sequence>MLRCSSKMGAPRRWINKLLGLKKSEKIASSEKENKPGSAGKINKSKPSVEPEKGRYGNESKENVETDFEDANWQWEMEHSGPPSTSHQEKNAARLSEDRPVQKYAAQQQPREDWREEWMGAYAKEGNFTSAPDSPNSPEEQTAGEQLEDDGTEGWATPDVRYMFEPDADPVSPHSSSPEVEDANFMSDLDASNFEEWANICMQNAVRGYVGQYETKTRQRMNEEWAAICIQAVYRGFRTRRAFRAVKGLTRLQALVNGHTLKRQTSIALRCIQALVKVQAHSRAKHAGSTLENQSVQKKLMQQLEVEAPAKKPGVLPYTQNGWCDKAGSAAEIRARWRKRQEAAAKREKARTYALARQWQAGIRQQPQQQQQKQQQHEKEQEATPTGVPTVKTEWGWKWLDRWMSVRPWEMDFFDDTSLRDGMKSPTSERFALVDAPTSRLTERKPLSSTGNGKPMPRFNITIEKSPSARRLATGLETPISPVSSRSPRTPVKNSAPSRPGLGSRSFSTPRERSSLSDFQDKKRLSLPGKGPMHGARLLAQTAVNSPRIQSPRTPQKLGGSRSNDVKSSKLSH</sequence>
<dbReference type="PANTHER" id="PTHR32295">
    <property type="entry name" value="IQ-DOMAIN 5-RELATED"/>
    <property type="match status" value="1"/>
</dbReference>
<dbReference type="InterPro" id="IPR000048">
    <property type="entry name" value="IQ_motif_EF-hand-BS"/>
</dbReference>
<organism evidence="4">
    <name type="scientific">Salvia splendens</name>
    <name type="common">Scarlet sage</name>
    <dbReference type="NCBI Taxonomy" id="180675"/>
    <lineage>
        <taxon>Eukaryota</taxon>
        <taxon>Viridiplantae</taxon>
        <taxon>Streptophyta</taxon>
        <taxon>Embryophyta</taxon>
        <taxon>Tracheophyta</taxon>
        <taxon>Spermatophyta</taxon>
        <taxon>Magnoliopsida</taxon>
        <taxon>eudicotyledons</taxon>
        <taxon>Gunneridae</taxon>
        <taxon>Pentapetalae</taxon>
        <taxon>asterids</taxon>
        <taxon>lamiids</taxon>
        <taxon>Lamiales</taxon>
        <taxon>Lamiaceae</taxon>
        <taxon>Nepetoideae</taxon>
        <taxon>Mentheae</taxon>
        <taxon>Salviinae</taxon>
        <taxon>Salvia</taxon>
        <taxon>Salvia subgen. Calosphace</taxon>
        <taxon>core Calosphace</taxon>
    </lineage>
</organism>
<dbReference type="PANTHER" id="PTHR32295:SF123">
    <property type="entry name" value="PROTEIN IQ-DOMAIN 5"/>
    <property type="match status" value="1"/>
</dbReference>
<keyword evidence="1" id="KW-0112">Calmodulin-binding</keyword>
<feature type="region of interest" description="Disordered" evidence="3">
    <location>
        <begin position="436"/>
        <end position="573"/>
    </location>
</feature>
<feature type="compositionally biased region" description="Basic and acidic residues" evidence="3">
    <location>
        <begin position="564"/>
        <end position="573"/>
    </location>
</feature>
<evidence type="ECO:0000313" key="5">
    <source>
        <dbReference type="Proteomes" id="UP000298416"/>
    </source>
</evidence>
<feature type="compositionally biased region" description="Basic and acidic residues" evidence="3">
    <location>
        <begin position="87"/>
        <end position="101"/>
    </location>
</feature>
<dbReference type="Proteomes" id="UP000298416">
    <property type="component" value="Unassembled WGS sequence"/>
</dbReference>
<protein>
    <recommendedName>
        <fullName evidence="6">DUF4005 domain-containing protein</fullName>
    </recommendedName>
</protein>
<feature type="compositionally biased region" description="Basic and acidic residues" evidence="3">
    <location>
        <begin position="510"/>
        <end position="524"/>
    </location>
</feature>
<dbReference type="PROSITE" id="PS50096">
    <property type="entry name" value="IQ"/>
    <property type="match status" value="2"/>
</dbReference>
<evidence type="ECO:0000256" key="2">
    <source>
        <dbReference type="ARBA" id="ARBA00024341"/>
    </source>
</evidence>
<name>A0A8X8ZS43_SALSN</name>
<feature type="compositionally biased region" description="Low complexity" evidence="3">
    <location>
        <begin position="365"/>
        <end position="374"/>
    </location>
</feature>
<dbReference type="EMBL" id="PNBA02000008">
    <property type="protein sequence ID" value="KAG6414716.1"/>
    <property type="molecule type" value="Genomic_DNA"/>
</dbReference>
<evidence type="ECO:0000256" key="3">
    <source>
        <dbReference type="SAM" id="MobiDB-lite"/>
    </source>
</evidence>
<gene>
    <name evidence="4" type="ORF">SASPL_122089</name>
</gene>
<evidence type="ECO:0000313" key="4">
    <source>
        <dbReference type="EMBL" id="KAG6414716.1"/>
    </source>
</evidence>
<feature type="region of interest" description="Disordered" evidence="3">
    <location>
        <begin position="19"/>
        <end position="113"/>
    </location>
</feature>
<feature type="compositionally biased region" description="Low complexity" evidence="3">
    <location>
        <begin position="478"/>
        <end position="492"/>
    </location>
</feature>
<feature type="region of interest" description="Disordered" evidence="3">
    <location>
        <begin position="361"/>
        <end position="389"/>
    </location>
</feature>
<dbReference type="CDD" id="cd23767">
    <property type="entry name" value="IQCD"/>
    <property type="match status" value="1"/>
</dbReference>
<proteinExistence type="inferred from homology"/>
<evidence type="ECO:0008006" key="6">
    <source>
        <dbReference type="Google" id="ProtNLM"/>
    </source>
</evidence>
<reference evidence="4" key="1">
    <citation type="submission" date="2018-01" db="EMBL/GenBank/DDBJ databases">
        <authorList>
            <person name="Mao J.F."/>
        </authorList>
    </citation>
    <scope>NUCLEOTIDE SEQUENCE</scope>
    <source>
        <strain evidence="4">Huo1</strain>
        <tissue evidence="4">Leaf</tissue>
    </source>
</reference>
<dbReference type="Pfam" id="PF00612">
    <property type="entry name" value="IQ"/>
    <property type="match status" value="1"/>
</dbReference>
<dbReference type="Gene3D" id="1.20.5.190">
    <property type="match status" value="1"/>
</dbReference>
<dbReference type="SMART" id="SM00015">
    <property type="entry name" value="IQ"/>
    <property type="match status" value="1"/>
</dbReference>
<feature type="compositionally biased region" description="Basic and acidic residues" evidence="3">
    <location>
        <begin position="22"/>
        <end position="35"/>
    </location>
</feature>
<evidence type="ECO:0000256" key="1">
    <source>
        <dbReference type="ARBA" id="ARBA00022860"/>
    </source>
</evidence>
<dbReference type="AlphaFoldDB" id="A0A8X8ZS43"/>
<feature type="compositionally biased region" description="Polar residues" evidence="3">
    <location>
        <begin position="127"/>
        <end position="144"/>
    </location>
</feature>
<feature type="compositionally biased region" description="Basic and acidic residues" evidence="3">
    <location>
        <begin position="47"/>
        <end position="64"/>
    </location>
</feature>
<accession>A0A8X8ZS43</accession>
<feature type="compositionally biased region" description="Polar residues" evidence="3">
    <location>
        <begin position="542"/>
        <end position="554"/>
    </location>
</feature>
<reference evidence="4" key="2">
    <citation type="submission" date="2020-08" db="EMBL/GenBank/DDBJ databases">
        <title>Plant Genome Project.</title>
        <authorList>
            <person name="Zhang R.-G."/>
        </authorList>
    </citation>
    <scope>NUCLEOTIDE SEQUENCE</scope>
    <source>
        <strain evidence="4">Huo1</strain>
        <tissue evidence="4">Leaf</tissue>
    </source>
</reference>